<reference evidence="7 8" key="1">
    <citation type="submission" date="2017-03" db="EMBL/GenBank/DDBJ databases">
        <title>Genome of the blue death feigning beetle - Asbolus verrucosus.</title>
        <authorList>
            <person name="Rider S.D."/>
        </authorList>
    </citation>
    <scope>NUCLEOTIDE SEQUENCE [LARGE SCALE GENOMIC DNA]</scope>
    <source>
        <strain evidence="7">Butters</strain>
        <tissue evidence="7">Head and leg muscle</tissue>
    </source>
</reference>
<sequence>MFDAASNPPSFWHNGPAPGAFYNFPGTRSGPGDFRQHSQAPVTTATSIVALTYKKGVIIAGDILGSYGSLARYRNCPRIVKVNDNIILGAGGDYADFQYVKDLIEQKIIDEDCLDDGFKLKPKSLYCWLTRIMYNRRSKFDPFWNNFVVGGIQDGEPFLGTVDKLGTAFTDKIICSGYGAYIAVPLLRDALEKNPTPSKAEARELVEKCMEVLYYRDARSFPKYQIATIDEVDGPVVEGPISVVQNWDLAHMIH</sequence>
<dbReference type="PROSITE" id="PS51476">
    <property type="entry name" value="PROTEASOME_BETA_2"/>
    <property type="match status" value="1"/>
</dbReference>
<evidence type="ECO:0000256" key="4">
    <source>
        <dbReference type="ARBA" id="ARBA00024953"/>
    </source>
</evidence>
<dbReference type="InterPro" id="IPR016050">
    <property type="entry name" value="Proteasome_bsu_CS"/>
</dbReference>
<proteinExistence type="inferred from homology"/>
<dbReference type="OrthoDB" id="7854943at2759"/>
<comment type="subcellular location">
    <subcellularLocation>
        <location evidence="6">Cytoplasm</location>
    </subcellularLocation>
    <subcellularLocation>
        <location evidence="6">Nucleus</location>
    </subcellularLocation>
</comment>
<evidence type="ECO:0000256" key="6">
    <source>
        <dbReference type="PIRNR" id="PIRNR001213"/>
    </source>
</evidence>
<dbReference type="SUPFAM" id="SSF56235">
    <property type="entry name" value="N-terminal nucleophile aminohydrolases (Ntn hydrolases)"/>
    <property type="match status" value="1"/>
</dbReference>
<dbReference type="InterPro" id="IPR029055">
    <property type="entry name" value="Ntn_hydrolases_N"/>
</dbReference>
<dbReference type="GO" id="GO:0019774">
    <property type="term" value="C:proteasome core complex, beta-subunit complex"/>
    <property type="evidence" value="ECO:0007669"/>
    <property type="project" value="UniProtKB-UniRule"/>
</dbReference>
<evidence type="ECO:0000256" key="2">
    <source>
        <dbReference type="ARBA" id="ARBA00022942"/>
    </source>
</evidence>
<keyword evidence="8" id="KW-1185">Reference proteome</keyword>
<keyword evidence="2 6" id="KW-0647">Proteasome</keyword>
<dbReference type="InterPro" id="IPR016295">
    <property type="entry name" value="Proteasome_beta4"/>
</dbReference>
<accession>A0A482VRG1</accession>
<dbReference type="CDD" id="cd03760">
    <property type="entry name" value="proteasome_beta_type_4"/>
    <property type="match status" value="1"/>
</dbReference>
<dbReference type="EMBL" id="QDEB01070047">
    <property type="protein sequence ID" value="RZC35531.1"/>
    <property type="molecule type" value="Genomic_DNA"/>
</dbReference>
<dbReference type="PANTHER" id="PTHR32194:SF6">
    <property type="entry name" value="PROTEASOME SUBUNIT BETA"/>
    <property type="match status" value="1"/>
</dbReference>
<protein>
    <recommendedName>
        <fullName evidence="6">Proteasome subunit beta</fullName>
    </recommendedName>
</protein>
<dbReference type="PIRSF" id="PIRSF001213">
    <property type="entry name" value="Psome_endopept_beta"/>
    <property type="match status" value="1"/>
</dbReference>
<comment type="subunit">
    <text evidence="5">The 26S proteasome consists of a 20S proteasome core and two 19S regulatory subunits. The 20S proteasome core is composed of 28 subunits that are arranged in four stacked rings, resulting in a barrel-shaped structure. The two end rings are each formed by seven alpha subunits, and the two central rings are each formed by seven beta subunits. The catalytic chamber with the active sites is on the inside of the barrel.</text>
</comment>
<dbReference type="InterPro" id="IPR001353">
    <property type="entry name" value="Proteasome_sua/b"/>
</dbReference>
<gene>
    <name evidence="7" type="ORF">BDFB_000987</name>
</gene>
<dbReference type="PANTHER" id="PTHR32194">
    <property type="entry name" value="METALLOPROTEASE TLDD"/>
    <property type="match status" value="1"/>
</dbReference>
<dbReference type="STRING" id="1661398.A0A482VRG1"/>
<evidence type="ECO:0000256" key="5">
    <source>
        <dbReference type="ARBA" id="ARBA00026071"/>
    </source>
</evidence>
<dbReference type="Gene3D" id="3.60.20.10">
    <property type="entry name" value="Glutamine Phosphoribosylpyrophosphate, subunit 1, domain 1"/>
    <property type="match status" value="1"/>
</dbReference>
<dbReference type="GO" id="GO:0005634">
    <property type="term" value="C:nucleus"/>
    <property type="evidence" value="ECO:0007669"/>
    <property type="project" value="UniProtKB-SubCell"/>
</dbReference>
<dbReference type="GO" id="GO:0051603">
    <property type="term" value="P:proteolysis involved in protein catabolic process"/>
    <property type="evidence" value="ECO:0007669"/>
    <property type="project" value="InterPro"/>
</dbReference>
<evidence type="ECO:0000313" key="8">
    <source>
        <dbReference type="Proteomes" id="UP000292052"/>
    </source>
</evidence>
<name>A0A482VRG1_ASBVE</name>
<comment type="caution">
    <text evidence="7">The sequence shown here is derived from an EMBL/GenBank/DDBJ whole genome shotgun (WGS) entry which is preliminary data.</text>
</comment>
<dbReference type="Pfam" id="PF00227">
    <property type="entry name" value="Proteasome"/>
    <property type="match status" value="1"/>
</dbReference>
<dbReference type="FunFam" id="3.60.20.10:FF:000014">
    <property type="entry name" value="Proteasome subunit beta type-7"/>
    <property type="match status" value="1"/>
</dbReference>
<evidence type="ECO:0000313" key="7">
    <source>
        <dbReference type="EMBL" id="RZC35531.1"/>
    </source>
</evidence>
<dbReference type="InterPro" id="IPR023333">
    <property type="entry name" value="Proteasome_suB-type"/>
</dbReference>
<dbReference type="AlphaFoldDB" id="A0A482VRG1"/>
<evidence type="ECO:0000256" key="1">
    <source>
        <dbReference type="ARBA" id="ARBA00022490"/>
    </source>
</evidence>
<keyword evidence="3 6" id="KW-0539">Nucleus</keyword>
<comment type="function">
    <text evidence="4">Non-catalytic component of the proteasome, a multicatalytic proteinase complex which is characterized by its ability to cleave peptides with Arg, Phe, Tyr, Leu, and Glu adjacent to the leaving group at neutral or slightly basic pH. The proteasome has an ATP-dependent proteolytic activity.</text>
</comment>
<keyword evidence="1 6" id="KW-0963">Cytoplasm</keyword>
<organism evidence="7 8">
    <name type="scientific">Asbolus verrucosus</name>
    <name type="common">Desert ironclad beetle</name>
    <dbReference type="NCBI Taxonomy" id="1661398"/>
    <lineage>
        <taxon>Eukaryota</taxon>
        <taxon>Metazoa</taxon>
        <taxon>Ecdysozoa</taxon>
        <taxon>Arthropoda</taxon>
        <taxon>Hexapoda</taxon>
        <taxon>Insecta</taxon>
        <taxon>Pterygota</taxon>
        <taxon>Neoptera</taxon>
        <taxon>Endopterygota</taxon>
        <taxon>Coleoptera</taxon>
        <taxon>Polyphaga</taxon>
        <taxon>Cucujiformia</taxon>
        <taxon>Tenebrionidae</taxon>
        <taxon>Pimeliinae</taxon>
        <taxon>Asbolus</taxon>
    </lineage>
</organism>
<comment type="similarity">
    <text evidence="6">Belongs to the peptidase T1B family.</text>
</comment>
<dbReference type="Proteomes" id="UP000292052">
    <property type="component" value="Unassembled WGS sequence"/>
</dbReference>
<dbReference type="GO" id="GO:0005737">
    <property type="term" value="C:cytoplasm"/>
    <property type="evidence" value="ECO:0007669"/>
    <property type="project" value="UniProtKB-SubCell"/>
</dbReference>
<dbReference type="PROSITE" id="PS00854">
    <property type="entry name" value="PROTEASOME_BETA_1"/>
    <property type="match status" value="1"/>
</dbReference>
<evidence type="ECO:0000256" key="3">
    <source>
        <dbReference type="ARBA" id="ARBA00023242"/>
    </source>
</evidence>